<evidence type="ECO:0000313" key="3">
    <source>
        <dbReference type="Proteomes" id="UP000604046"/>
    </source>
</evidence>
<proteinExistence type="predicted"/>
<dbReference type="AlphaFoldDB" id="A0A812RRE0"/>
<sequence length="200" mass="21818">MRLPPFVLALVAAICPGVSSTATDDCLACVEGKGSWQLSSCHSADRLGHCPIADADCCTDAECCVTSGCRSPEDMLVESWASDHPVSCHRCCEESSQGCKFRTYVDGAATYSEPHYNVEEVVPGKMCADVWPDPGTTCPPCAYCDIHTEQELIKRLHECNCQTIHPETDCGDPTSCECYCHKQAQGLERCPHVRLPRSEL</sequence>
<gene>
    <name evidence="2" type="ORF">SNAT2548_LOCUS24680</name>
</gene>
<dbReference type="OrthoDB" id="425644at2759"/>
<feature type="signal peptide" evidence="1">
    <location>
        <begin position="1"/>
        <end position="20"/>
    </location>
</feature>
<protein>
    <submittedName>
        <fullName evidence="2">Uncharacterized protein</fullName>
    </submittedName>
</protein>
<evidence type="ECO:0000256" key="1">
    <source>
        <dbReference type="SAM" id="SignalP"/>
    </source>
</evidence>
<name>A0A812RRE0_9DINO</name>
<organism evidence="2 3">
    <name type="scientific">Symbiodinium natans</name>
    <dbReference type="NCBI Taxonomy" id="878477"/>
    <lineage>
        <taxon>Eukaryota</taxon>
        <taxon>Sar</taxon>
        <taxon>Alveolata</taxon>
        <taxon>Dinophyceae</taxon>
        <taxon>Suessiales</taxon>
        <taxon>Symbiodiniaceae</taxon>
        <taxon>Symbiodinium</taxon>
    </lineage>
</organism>
<evidence type="ECO:0000313" key="2">
    <source>
        <dbReference type="EMBL" id="CAE7451010.1"/>
    </source>
</evidence>
<comment type="caution">
    <text evidence="2">The sequence shown here is derived from an EMBL/GenBank/DDBJ whole genome shotgun (WGS) entry which is preliminary data.</text>
</comment>
<reference evidence="2" key="1">
    <citation type="submission" date="2021-02" db="EMBL/GenBank/DDBJ databases">
        <authorList>
            <person name="Dougan E. K."/>
            <person name="Rhodes N."/>
            <person name="Thang M."/>
            <person name="Chan C."/>
        </authorList>
    </citation>
    <scope>NUCLEOTIDE SEQUENCE</scope>
</reference>
<keyword evidence="1" id="KW-0732">Signal</keyword>
<dbReference type="EMBL" id="CAJNDS010002366">
    <property type="protein sequence ID" value="CAE7451010.1"/>
    <property type="molecule type" value="Genomic_DNA"/>
</dbReference>
<dbReference type="Proteomes" id="UP000604046">
    <property type="component" value="Unassembled WGS sequence"/>
</dbReference>
<accession>A0A812RRE0</accession>
<keyword evidence="3" id="KW-1185">Reference proteome</keyword>
<feature type="chain" id="PRO_5032518341" evidence="1">
    <location>
        <begin position="21"/>
        <end position="200"/>
    </location>
</feature>